<evidence type="ECO:0000256" key="5">
    <source>
        <dbReference type="ARBA" id="ARBA00022692"/>
    </source>
</evidence>
<keyword evidence="11 14" id="KW-0472">Membrane</keyword>
<keyword evidence="9" id="KW-0811">Translocation</keyword>
<evidence type="ECO:0000256" key="12">
    <source>
        <dbReference type="ARBA" id="ARBA00023242"/>
    </source>
</evidence>
<dbReference type="InterPro" id="IPR019049">
    <property type="entry name" value="Nucleoporin_prot_Ndc1/Nup"/>
</dbReference>
<dbReference type="PANTHER" id="PTHR13269">
    <property type="entry name" value="NUCLEOPORIN NDC1"/>
    <property type="match status" value="1"/>
</dbReference>
<reference evidence="15 16" key="1">
    <citation type="submission" date="2017-02" db="EMBL/GenBank/DDBJ databases">
        <title>Genomes of Trichoderma spp. with biocontrol activity.</title>
        <authorList>
            <person name="Gardiner D."/>
            <person name="Kazan K."/>
            <person name="Vos C."/>
            <person name="Harvey P."/>
        </authorList>
    </citation>
    <scope>NUCLEOTIDE SEQUENCE [LARGE SCALE GENOMIC DNA]</scope>
    <source>
        <strain evidence="15 16">Tr1</strain>
    </source>
</reference>
<keyword evidence="4" id="KW-0813">Transport</keyword>
<dbReference type="PANTHER" id="PTHR13269:SF6">
    <property type="entry name" value="NUCLEOPORIN NDC1"/>
    <property type="match status" value="1"/>
</dbReference>
<feature type="transmembrane region" description="Helical" evidence="14">
    <location>
        <begin position="125"/>
        <end position="148"/>
    </location>
</feature>
<dbReference type="Pfam" id="PF09531">
    <property type="entry name" value="Ndc1_Nup"/>
    <property type="match status" value="1"/>
</dbReference>
<dbReference type="GO" id="GO:0006999">
    <property type="term" value="P:nuclear pore organization"/>
    <property type="evidence" value="ECO:0007669"/>
    <property type="project" value="TreeGrafter"/>
</dbReference>
<dbReference type="GO" id="GO:0070631">
    <property type="term" value="P:spindle pole body localization"/>
    <property type="evidence" value="ECO:0007669"/>
    <property type="project" value="TreeGrafter"/>
</dbReference>
<gene>
    <name evidence="15" type="ORF">THARTR1_00851</name>
</gene>
<sequence>MAKDEPFGMQKRKMNESRWDDGALRNLLRRPSYDMHASHSGDGAPISGDIIHSTFAYRHVTRADRLRLGASSAALLSFLRPFLTRRSIAPRECAATMAGTPTRRAPYKDTLQPALHRRFSSTASLLLAVSYLESILLSSWDSYFWSWFPLGPAGFRTLLLFACGLTILILRIAFYHVGIKTTGSGLHSFASSLLSPRTYETAFWYGTSSLLYCAIYLGTTDEDSNLRWITYFTGDRARLNERPVFLACYMITFALVQTVEHYRHDTDRLDLGALERKPAVVQKNAGIISGSLQAVLEELPMALAECFKLALMTIPATLILYFFFLRSFAWSWTLTFLRPFYNLPRTNMLPSSWPSDIYLLARCVLAGVGVGFLWAAGNRAFSIFMVKKPLKNDNPLTSDSKDPNGSLLNGLKSKKLSIKSFAMWELALTAQNYGPRRQSIFNDIDRQGGPMWSQIYTICMETLKSIESNVDAYGQPAAHVAPEAAQIEEKQRSSAPLREDAIFTSQSRQATLRTGVEKALDKLARNPGSTPASELSPIARKTWQNAKDRVLSKEQQEAVSPDHLMGQARQVAISLISIGWIGDLIRQSFRTQFAAAVLGGPFAEPTLHANAAIALCQLAVHSLAEDSYGNVHRDVPSIIRTLSSIIKKVEGLKAQFPLHWTDVRGLKECPEVDELVEALKTGLEQVIANFEPYSTDLRLTPTDLRIAKEAIGKPVVQTTKAREVTPEPKKASIETRTNGDRAERKPARADFKRVEFKRVEFKEPEMEQVR</sequence>
<proteinExistence type="inferred from homology"/>
<comment type="subcellular location">
    <subcellularLocation>
        <location evidence="1">Nucleus membrane</location>
        <topology evidence="1">Multi-pass membrane protein</topology>
    </subcellularLocation>
    <subcellularLocation>
        <location evidence="2">Nucleus</location>
        <location evidence="2">Nuclear pore complex</location>
    </subcellularLocation>
</comment>
<evidence type="ECO:0000256" key="1">
    <source>
        <dbReference type="ARBA" id="ARBA00004232"/>
    </source>
</evidence>
<evidence type="ECO:0000256" key="2">
    <source>
        <dbReference type="ARBA" id="ARBA00004567"/>
    </source>
</evidence>
<evidence type="ECO:0000256" key="4">
    <source>
        <dbReference type="ARBA" id="ARBA00022448"/>
    </source>
</evidence>
<evidence type="ECO:0000256" key="6">
    <source>
        <dbReference type="ARBA" id="ARBA00022816"/>
    </source>
</evidence>
<dbReference type="GO" id="GO:0005816">
    <property type="term" value="C:spindle pole body"/>
    <property type="evidence" value="ECO:0007669"/>
    <property type="project" value="TreeGrafter"/>
</dbReference>
<evidence type="ECO:0000256" key="7">
    <source>
        <dbReference type="ARBA" id="ARBA00022927"/>
    </source>
</evidence>
<evidence type="ECO:0000256" key="14">
    <source>
        <dbReference type="SAM" id="Phobius"/>
    </source>
</evidence>
<evidence type="ECO:0000256" key="9">
    <source>
        <dbReference type="ARBA" id="ARBA00023010"/>
    </source>
</evidence>
<comment type="similarity">
    <text evidence="3">Belongs to the NDC1 family.</text>
</comment>
<feature type="transmembrane region" description="Helical" evidence="14">
    <location>
        <begin position="154"/>
        <end position="174"/>
    </location>
</feature>
<keyword evidence="10" id="KW-0906">Nuclear pore complex</keyword>
<evidence type="ECO:0008006" key="17">
    <source>
        <dbReference type="Google" id="ProtNLM"/>
    </source>
</evidence>
<dbReference type="GO" id="GO:0015031">
    <property type="term" value="P:protein transport"/>
    <property type="evidence" value="ECO:0007669"/>
    <property type="project" value="UniProtKB-KW"/>
</dbReference>
<dbReference type="OrthoDB" id="67850at2759"/>
<keyword evidence="8 14" id="KW-1133">Transmembrane helix</keyword>
<feature type="transmembrane region" description="Helical" evidence="14">
    <location>
        <begin position="318"/>
        <end position="337"/>
    </location>
</feature>
<feature type="region of interest" description="Disordered" evidence="13">
    <location>
        <begin position="717"/>
        <end position="747"/>
    </location>
</feature>
<evidence type="ECO:0000256" key="13">
    <source>
        <dbReference type="SAM" id="MobiDB-lite"/>
    </source>
</evidence>
<dbReference type="GO" id="GO:0106166">
    <property type="term" value="F:spindle pole body-nuclear membrane anchor activity"/>
    <property type="evidence" value="ECO:0007669"/>
    <property type="project" value="TreeGrafter"/>
</dbReference>
<name>A0A2K0UNJ2_TRIHA</name>
<evidence type="ECO:0000313" key="16">
    <source>
        <dbReference type="Proteomes" id="UP000236290"/>
    </source>
</evidence>
<comment type="caution">
    <text evidence="15">The sequence shown here is derived from an EMBL/GenBank/DDBJ whole genome shotgun (WGS) entry which is preliminary data.</text>
</comment>
<dbReference type="Proteomes" id="UP000236290">
    <property type="component" value="Unassembled WGS sequence"/>
</dbReference>
<feature type="transmembrane region" description="Helical" evidence="14">
    <location>
        <begin position="357"/>
        <end position="377"/>
    </location>
</feature>
<feature type="compositionally biased region" description="Basic and acidic residues" evidence="13">
    <location>
        <begin position="720"/>
        <end position="747"/>
    </location>
</feature>
<dbReference type="GO" id="GO:0051028">
    <property type="term" value="P:mRNA transport"/>
    <property type="evidence" value="ECO:0007669"/>
    <property type="project" value="UniProtKB-KW"/>
</dbReference>
<keyword evidence="12" id="KW-0539">Nucleus</keyword>
<keyword evidence="7" id="KW-0653">Protein transport</keyword>
<evidence type="ECO:0000256" key="10">
    <source>
        <dbReference type="ARBA" id="ARBA00023132"/>
    </source>
</evidence>
<dbReference type="GO" id="GO:0070762">
    <property type="term" value="C:nuclear pore transmembrane ring"/>
    <property type="evidence" value="ECO:0007669"/>
    <property type="project" value="TreeGrafter"/>
</dbReference>
<dbReference type="AlphaFoldDB" id="A0A2K0UNJ2"/>
<evidence type="ECO:0000256" key="11">
    <source>
        <dbReference type="ARBA" id="ARBA00023136"/>
    </source>
</evidence>
<keyword evidence="6" id="KW-0509">mRNA transport</keyword>
<evidence type="ECO:0000313" key="15">
    <source>
        <dbReference type="EMBL" id="PNP59361.1"/>
    </source>
</evidence>
<evidence type="ECO:0000256" key="8">
    <source>
        <dbReference type="ARBA" id="ARBA00022989"/>
    </source>
</evidence>
<evidence type="ECO:0000256" key="3">
    <source>
        <dbReference type="ARBA" id="ARBA00005760"/>
    </source>
</evidence>
<dbReference type="GO" id="GO:0031965">
    <property type="term" value="C:nuclear membrane"/>
    <property type="evidence" value="ECO:0007669"/>
    <property type="project" value="UniProtKB-SubCell"/>
</dbReference>
<organism evidence="15 16">
    <name type="scientific">Trichoderma harzianum</name>
    <name type="common">Hypocrea lixii</name>
    <dbReference type="NCBI Taxonomy" id="5544"/>
    <lineage>
        <taxon>Eukaryota</taxon>
        <taxon>Fungi</taxon>
        <taxon>Dikarya</taxon>
        <taxon>Ascomycota</taxon>
        <taxon>Pezizomycotina</taxon>
        <taxon>Sordariomycetes</taxon>
        <taxon>Hypocreomycetidae</taxon>
        <taxon>Hypocreales</taxon>
        <taxon>Hypocreaceae</taxon>
        <taxon>Trichoderma</taxon>
    </lineage>
</organism>
<accession>A0A2K0UNJ2</accession>
<dbReference type="EMBL" id="MTYI01000007">
    <property type="protein sequence ID" value="PNP59361.1"/>
    <property type="molecule type" value="Genomic_DNA"/>
</dbReference>
<keyword evidence="5 14" id="KW-0812">Transmembrane</keyword>
<protein>
    <recommendedName>
        <fullName evidence="17">Nuclear envelope protein</fullName>
    </recommendedName>
</protein>